<reference evidence="1" key="3">
    <citation type="submission" date="2025-09" db="UniProtKB">
        <authorList>
            <consortium name="Ensembl"/>
        </authorList>
    </citation>
    <scope>IDENTIFICATION</scope>
</reference>
<dbReference type="Ensembl" id="ENSOMYT00000074602.2">
    <property type="protein sequence ID" value="ENSOMYP00000068474.2"/>
    <property type="gene ID" value="ENSOMYG00000051709.1"/>
</dbReference>
<dbReference type="GeneTree" id="ENSGT01000000221941"/>
<organism evidence="1 2">
    <name type="scientific">Oncorhynchus mykiss</name>
    <name type="common">Rainbow trout</name>
    <name type="synonym">Salmo gairdneri</name>
    <dbReference type="NCBI Taxonomy" id="8022"/>
    <lineage>
        <taxon>Eukaryota</taxon>
        <taxon>Metazoa</taxon>
        <taxon>Chordata</taxon>
        <taxon>Craniata</taxon>
        <taxon>Vertebrata</taxon>
        <taxon>Euteleostomi</taxon>
        <taxon>Actinopterygii</taxon>
        <taxon>Neopterygii</taxon>
        <taxon>Teleostei</taxon>
        <taxon>Protacanthopterygii</taxon>
        <taxon>Salmoniformes</taxon>
        <taxon>Salmonidae</taxon>
        <taxon>Salmoninae</taxon>
        <taxon>Oncorhynchus</taxon>
    </lineage>
</organism>
<keyword evidence="2" id="KW-1185">Reference proteome</keyword>
<evidence type="ECO:0000313" key="2">
    <source>
        <dbReference type="Proteomes" id="UP000694395"/>
    </source>
</evidence>
<sequence>CWWASWRAFFSLVSLATLSSIDYTTTEIPLFCVLIFTALTKRLELHFCFELMILWIIVWLDCLQDLVFSGVLLLLHFGQGELQVINVLLQL</sequence>
<evidence type="ECO:0000313" key="1">
    <source>
        <dbReference type="Ensembl" id="ENSOMYP00000068474.2"/>
    </source>
</evidence>
<protein>
    <submittedName>
        <fullName evidence="1">Uncharacterized protein</fullName>
    </submittedName>
</protein>
<reference evidence="1" key="1">
    <citation type="submission" date="2020-07" db="EMBL/GenBank/DDBJ databases">
        <title>A long reads based de novo assembly of the rainbow trout Arlee double haploid line genome.</title>
        <authorList>
            <person name="Gao G."/>
            <person name="Palti Y."/>
        </authorList>
    </citation>
    <scope>NUCLEOTIDE SEQUENCE [LARGE SCALE GENOMIC DNA]</scope>
</reference>
<proteinExistence type="predicted"/>
<dbReference type="Proteomes" id="UP000694395">
    <property type="component" value="Chromosome 23"/>
</dbReference>
<accession>A0A8C7SN32</accession>
<reference evidence="1" key="2">
    <citation type="submission" date="2025-08" db="UniProtKB">
        <authorList>
            <consortium name="Ensembl"/>
        </authorList>
    </citation>
    <scope>IDENTIFICATION</scope>
</reference>
<name>A0A8C7SN32_ONCMY</name>
<dbReference type="AlphaFoldDB" id="A0A8C7SN32"/>